<feature type="compositionally biased region" description="Basic and acidic residues" evidence="6">
    <location>
        <begin position="360"/>
        <end position="374"/>
    </location>
</feature>
<dbReference type="PANTHER" id="PTHR24379:SF121">
    <property type="entry name" value="C2H2-TYPE DOMAIN-CONTAINING PROTEIN"/>
    <property type="match status" value="1"/>
</dbReference>
<feature type="region of interest" description="Disordered" evidence="6">
    <location>
        <begin position="165"/>
        <end position="202"/>
    </location>
</feature>
<evidence type="ECO:0000256" key="4">
    <source>
        <dbReference type="ARBA" id="ARBA00022833"/>
    </source>
</evidence>
<feature type="region of interest" description="Disordered" evidence="6">
    <location>
        <begin position="1"/>
        <end position="38"/>
    </location>
</feature>
<dbReference type="Gene3D" id="3.30.160.60">
    <property type="entry name" value="Classic Zinc Finger"/>
    <property type="match status" value="1"/>
</dbReference>
<feature type="domain" description="C2H2-type" evidence="7">
    <location>
        <begin position="433"/>
        <end position="455"/>
    </location>
</feature>
<dbReference type="InterPro" id="IPR013087">
    <property type="entry name" value="Znf_C2H2_type"/>
</dbReference>
<dbReference type="InterPro" id="IPR036236">
    <property type="entry name" value="Znf_C2H2_sf"/>
</dbReference>
<evidence type="ECO:0000313" key="8">
    <source>
        <dbReference type="EMBL" id="KYQ47309.1"/>
    </source>
</evidence>
<dbReference type="AlphaFoldDB" id="A0A151WHH9"/>
<sequence>MWNGAEKEACGDAVESNNKKDAENCPASDQQQFASNDTVDTADVPVSEGIQIRSVFPQIASFASCPGMADDTMIIPGDADDTTILIPPPNVAEFQIECKTEPGTELGNSIDDDDPLDESSLLHIPVFAPTIKDPIILLERCDKIWETLQLIKTIQVEKPTTLTDDDCDKNKEEKNEEKVQHLDEIEQSESHVKNQPRLRSNNTMPPFKVSVLRTKKLYPCITCGIQYLERRSLRKHSERVHGVVLPLLIQRKRLKCNALNKKNFNGASQVSSISKENNNSEKLYDNKDSCEKTTAKTKLTNVETTASPPAVSTRLVKCTLCQQKVLCLRKHLINYHKIGGSTSVMEQLESSLLSEPKISPGDKRTTLKNEPHQDGFRIMDNENDTRKTSKVQGKRKYKLTYPRKKRKLNNERYAIVQNPSTVTQEEILSAYTYKCDICLGLYKTAHSLYKHKRNHILRGETKENFHKFTCRYFNSPFNKKYKSLQSSMKSTNTIANSANNRINEKHTSQLNNSKRNTLRNQNNSISNRAIRYSERINKNNETICICGRSFRNPHTLFLHKNNCELCQNEDTAMSTRVSSDRDSGIGINITIKKLNDSYEIVGKDDEDKLQNSKILKEDTSSMSHTSNYTKDFTKASTKRQVLDTSDSKYSKDHSILKLEDTDEDVIIDIEDDVQIALDENNTTKQMVTQENEDKNEKYNQIKETCKKNNRFKNQETHQNKRELRSANKRYLYSKMESDYSHDERKVCTMQFKSMICGYCKEQFNNIKLYDTHQCTIIKGRSFDEFSLQLRCFFCKEMLNSYSEFDEHMKFKHFDRGYHCFQCPVRFTNDKARLSHFHSDHNDLICRFCNKKITISSKAPHEGYHLGFGYPCHKCKKAYTNSRNLSYHKYTIHFNGADNLVTCTICLKSVKLKTFRGHMKCHKHNACYFCGKVFSDRVGLEYHTMMNHGTNSKLKCNICGTRFYTKKLLERHEKIDGCNNYMRMKS</sequence>
<evidence type="ECO:0000256" key="6">
    <source>
        <dbReference type="SAM" id="MobiDB-lite"/>
    </source>
</evidence>
<feature type="domain" description="C2H2-type" evidence="7">
    <location>
        <begin position="924"/>
        <end position="952"/>
    </location>
</feature>
<feature type="region of interest" description="Disordered" evidence="6">
    <location>
        <begin position="355"/>
        <end position="374"/>
    </location>
</feature>
<keyword evidence="9" id="KW-1185">Reference proteome</keyword>
<evidence type="ECO:0000256" key="1">
    <source>
        <dbReference type="ARBA" id="ARBA00022723"/>
    </source>
</evidence>
<dbReference type="PROSITE" id="PS00028">
    <property type="entry name" value="ZINC_FINGER_C2H2_1"/>
    <property type="match status" value="5"/>
</dbReference>
<feature type="compositionally biased region" description="Basic and acidic residues" evidence="6">
    <location>
        <begin position="1"/>
        <end position="10"/>
    </location>
</feature>
<evidence type="ECO:0000256" key="5">
    <source>
        <dbReference type="PROSITE-ProRule" id="PRU00042"/>
    </source>
</evidence>
<feature type="compositionally biased region" description="Basic and acidic residues" evidence="6">
    <location>
        <begin position="168"/>
        <end position="192"/>
    </location>
</feature>
<accession>A0A151WHH9</accession>
<dbReference type="PANTHER" id="PTHR24379">
    <property type="entry name" value="KRAB AND ZINC FINGER DOMAIN-CONTAINING"/>
    <property type="match status" value="1"/>
</dbReference>
<feature type="domain" description="C2H2-type" evidence="7">
    <location>
        <begin position="218"/>
        <end position="246"/>
    </location>
</feature>
<dbReference type="SUPFAM" id="SSF57667">
    <property type="entry name" value="beta-beta-alpha zinc fingers"/>
    <property type="match status" value="1"/>
</dbReference>
<proteinExistence type="predicted"/>
<dbReference type="PROSITE" id="PS50157">
    <property type="entry name" value="ZINC_FINGER_C2H2_2"/>
    <property type="match status" value="4"/>
</dbReference>
<feature type="compositionally biased region" description="Polar residues" evidence="6">
    <location>
        <begin position="27"/>
        <end position="38"/>
    </location>
</feature>
<dbReference type="EMBL" id="KQ983114">
    <property type="protein sequence ID" value="KYQ47309.1"/>
    <property type="molecule type" value="Genomic_DNA"/>
</dbReference>
<dbReference type="SMART" id="SM00355">
    <property type="entry name" value="ZnF_C2H2"/>
    <property type="match status" value="10"/>
</dbReference>
<evidence type="ECO:0000256" key="3">
    <source>
        <dbReference type="ARBA" id="ARBA00022771"/>
    </source>
</evidence>
<organism evidence="8 9">
    <name type="scientific">Mycetomoellerius zeteki</name>
    <dbReference type="NCBI Taxonomy" id="64791"/>
    <lineage>
        <taxon>Eukaryota</taxon>
        <taxon>Metazoa</taxon>
        <taxon>Ecdysozoa</taxon>
        <taxon>Arthropoda</taxon>
        <taxon>Hexapoda</taxon>
        <taxon>Insecta</taxon>
        <taxon>Pterygota</taxon>
        <taxon>Neoptera</taxon>
        <taxon>Endopterygota</taxon>
        <taxon>Hymenoptera</taxon>
        <taxon>Apocrita</taxon>
        <taxon>Aculeata</taxon>
        <taxon>Formicoidea</taxon>
        <taxon>Formicidae</taxon>
        <taxon>Myrmicinae</taxon>
        <taxon>Mycetomoellerius</taxon>
    </lineage>
</organism>
<feature type="domain" description="C2H2-type" evidence="7">
    <location>
        <begin position="869"/>
        <end position="897"/>
    </location>
</feature>
<keyword evidence="3 5" id="KW-0863">Zinc-finger</keyword>
<dbReference type="Proteomes" id="UP000075809">
    <property type="component" value="Unassembled WGS sequence"/>
</dbReference>
<gene>
    <name evidence="8" type="ORF">ALC60_13642</name>
</gene>
<keyword evidence="1" id="KW-0479">Metal-binding</keyword>
<keyword evidence="4" id="KW-0862">Zinc</keyword>
<dbReference type="GO" id="GO:0008270">
    <property type="term" value="F:zinc ion binding"/>
    <property type="evidence" value="ECO:0007669"/>
    <property type="project" value="UniProtKB-KW"/>
</dbReference>
<evidence type="ECO:0000256" key="2">
    <source>
        <dbReference type="ARBA" id="ARBA00022737"/>
    </source>
</evidence>
<protein>
    <submittedName>
        <fullName evidence="8">Zinc finger and SCAN domain-containing protein 12</fullName>
    </submittedName>
</protein>
<name>A0A151WHH9_9HYME</name>
<dbReference type="STRING" id="64791.A0A151WHH9"/>
<keyword evidence="2" id="KW-0677">Repeat</keyword>
<evidence type="ECO:0000313" key="9">
    <source>
        <dbReference type="Proteomes" id="UP000075809"/>
    </source>
</evidence>
<reference evidence="8 9" key="1">
    <citation type="submission" date="2015-09" db="EMBL/GenBank/DDBJ databases">
        <title>Trachymyrmex zeteki WGS genome.</title>
        <authorList>
            <person name="Nygaard S."/>
            <person name="Hu H."/>
            <person name="Boomsma J."/>
            <person name="Zhang G."/>
        </authorList>
    </citation>
    <scope>NUCLEOTIDE SEQUENCE [LARGE SCALE GENOMIC DNA]</scope>
    <source>
        <strain evidence="8">Tzet28-1</strain>
        <tissue evidence="8">Whole body</tissue>
    </source>
</reference>
<evidence type="ECO:0000259" key="7">
    <source>
        <dbReference type="PROSITE" id="PS50157"/>
    </source>
</evidence>